<gene>
    <name evidence="6" type="ORF">SAMN05216490_0916</name>
</gene>
<dbReference type="Proteomes" id="UP000199679">
    <property type="component" value="Chromosome I"/>
</dbReference>
<dbReference type="OrthoDB" id="9759796at2"/>
<dbReference type="PANTHER" id="PTHR34218:SF4">
    <property type="entry name" value="ACYL-HOMOSERINE LACTONE ACYLASE QUIP"/>
    <property type="match status" value="1"/>
</dbReference>
<keyword evidence="7" id="KW-1185">Reference proteome</keyword>
<dbReference type="Gene3D" id="3.60.20.10">
    <property type="entry name" value="Glutamine Phosphoribosylpyrophosphate, subunit 1, domain 1"/>
    <property type="match status" value="1"/>
</dbReference>
<evidence type="ECO:0000256" key="1">
    <source>
        <dbReference type="ARBA" id="ARBA00006586"/>
    </source>
</evidence>
<keyword evidence="3" id="KW-0865">Zymogen</keyword>
<dbReference type="AlphaFoldDB" id="A0A1H1R4H1"/>
<evidence type="ECO:0000256" key="5">
    <source>
        <dbReference type="PIRSR" id="PIRSR001227-2"/>
    </source>
</evidence>
<feature type="active site" description="Nucleophile" evidence="4">
    <location>
        <position position="276"/>
    </location>
</feature>
<dbReference type="InterPro" id="IPR043146">
    <property type="entry name" value="Penicillin_amidase_N_B-knob"/>
</dbReference>
<dbReference type="InterPro" id="IPR014395">
    <property type="entry name" value="Pen/GL7ACA/AHL_acylase"/>
</dbReference>
<dbReference type="GO" id="GO:0046872">
    <property type="term" value="F:metal ion binding"/>
    <property type="evidence" value="ECO:0007669"/>
    <property type="project" value="UniProtKB-KW"/>
</dbReference>
<keyword evidence="5" id="KW-0106">Calcium</keyword>
<dbReference type="CDD" id="cd03747">
    <property type="entry name" value="Ntn_PGA_like"/>
    <property type="match status" value="1"/>
</dbReference>
<dbReference type="GO" id="GO:0016811">
    <property type="term" value="F:hydrolase activity, acting on carbon-nitrogen (but not peptide) bonds, in linear amides"/>
    <property type="evidence" value="ECO:0007669"/>
    <property type="project" value="InterPro"/>
</dbReference>
<dbReference type="Gene3D" id="1.10.439.10">
    <property type="entry name" value="Penicillin Amidohydrolase, domain 1"/>
    <property type="match status" value="1"/>
</dbReference>
<evidence type="ECO:0000256" key="4">
    <source>
        <dbReference type="PIRSR" id="PIRSR001227-1"/>
    </source>
</evidence>
<dbReference type="InterPro" id="IPR043147">
    <property type="entry name" value="Penicillin_amidase_A-knob"/>
</dbReference>
<name>A0A1H1R4H1_MUCMA</name>
<organism evidence="6 7">
    <name type="scientific">Mucilaginibacter mallensis</name>
    <dbReference type="NCBI Taxonomy" id="652787"/>
    <lineage>
        <taxon>Bacteria</taxon>
        <taxon>Pseudomonadati</taxon>
        <taxon>Bacteroidota</taxon>
        <taxon>Sphingobacteriia</taxon>
        <taxon>Sphingobacteriales</taxon>
        <taxon>Sphingobacteriaceae</taxon>
        <taxon>Mucilaginibacter</taxon>
    </lineage>
</organism>
<evidence type="ECO:0000256" key="3">
    <source>
        <dbReference type="ARBA" id="ARBA00023145"/>
    </source>
</evidence>
<dbReference type="Gene3D" id="1.10.1400.10">
    <property type="match status" value="1"/>
</dbReference>
<evidence type="ECO:0000313" key="6">
    <source>
        <dbReference type="EMBL" id="SDS30623.1"/>
    </source>
</evidence>
<feature type="binding site" evidence="5">
    <location>
        <position position="348"/>
    </location>
    <ligand>
        <name>Ca(2+)</name>
        <dbReference type="ChEBI" id="CHEBI:29108"/>
    </ligand>
</feature>
<feature type="binding site" evidence="5">
    <location>
        <position position="351"/>
    </location>
    <ligand>
        <name>Ca(2+)</name>
        <dbReference type="ChEBI" id="CHEBI:29108"/>
    </ligand>
</feature>
<dbReference type="InterPro" id="IPR023343">
    <property type="entry name" value="Penicillin_amidase_dom1"/>
</dbReference>
<sequence length="815" mass="92182">MRFLKAFLSVVATLVFIWALQTKFGSIPPLGKFLNPATGFWQNAESKHITVNQTLKLPGLLDKVTISYDEHMIPHIFAKNDHDLYYAQGYITAHDRLWQMDIQTRSASGRLAEIVGPGALAHDRYERRMGMVYGAENTISEMMKDPEIKQVITAYTEGVNTYVHQLTIRDYPIEFKLLDYKPEELKPINCAFLLKLMSETLTGGSDQFAMTNNLKHFGVNAVNDLFPDQHFNNEPIIPAGTKWDFKPLPVPKPSKAFEAQMTAGIQPRQKIDGIGSNNWAVNGSKTASGYPILANDPHLTLSFPSIWYQIQLTSPSVNVNGVSLPGAPCIVIGYNQKVSWGVTNVGADVLDWYQIKFKDKSKDEYWYNNRWNKVTRRIEAIKIRGEQTEYDTVIYTHHGPVVYETIAKKDTGVSYNRNVPVGDALRWIAHDTSDDIKTFYLLNHAKNYTDYRAALTYFTAPAQNFIFASVDNDIAITPNGKFPLKYKDQGKFILDGSDPANDWQGWIPASQNPTVKNPSRGFVSSANQSATDASYPYYINWQFGSYYRGKRINDRLTAMHGATVDSMRLMQMDNYSILAQDVLPTMIKYLDPTKMDAAQLKAVELLKKWDKRYDANAIGATVFDAWWQHFYNLIWADKFYIKGEYFQPPYNDRTERLLLTEPNSKWFDNAKTQATETCTDVVNRAFYDAIDELTTKNGPQGEKWEWGYIKQTYISHTASLPGFGTGNFVAGGTSGVINALKGDNGPSWRMVVQLGPQVKGYGILPTGESGNPGSYYYDDMLPIWKSGQLSELLFMQKPGDGKGRIKKTVVLEKKD</sequence>
<dbReference type="SUPFAM" id="SSF56235">
    <property type="entry name" value="N-terminal nucleophile aminohydrolases (Ntn hydrolases)"/>
    <property type="match status" value="1"/>
</dbReference>
<evidence type="ECO:0000256" key="2">
    <source>
        <dbReference type="ARBA" id="ARBA00022801"/>
    </source>
</evidence>
<keyword evidence="2" id="KW-0378">Hydrolase</keyword>
<comment type="cofactor">
    <cofactor evidence="5">
        <name>Ca(2+)</name>
        <dbReference type="ChEBI" id="CHEBI:29108"/>
    </cofactor>
    <text evidence="5">Binds 1 Ca(2+) ion per dimer.</text>
</comment>
<dbReference type="EMBL" id="LT629740">
    <property type="protein sequence ID" value="SDS30623.1"/>
    <property type="molecule type" value="Genomic_DNA"/>
</dbReference>
<dbReference type="Gene3D" id="2.30.120.10">
    <property type="match status" value="1"/>
</dbReference>
<protein>
    <submittedName>
        <fullName evidence="6">Penicillin amidase</fullName>
    </submittedName>
</protein>
<comment type="similarity">
    <text evidence="1">Belongs to the peptidase S45 family.</text>
</comment>
<dbReference type="Pfam" id="PF01804">
    <property type="entry name" value="Penicil_amidase"/>
    <property type="match status" value="1"/>
</dbReference>
<dbReference type="InterPro" id="IPR029055">
    <property type="entry name" value="Ntn_hydrolases_N"/>
</dbReference>
<dbReference type="RefSeq" id="WP_091369774.1">
    <property type="nucleotide sequence ID" value="NZ_LT629740.1"/>
</dbReference>
<dbReference type="PANTHER" id="PTHR34218">
    <property type="entry name" value="PEPTIDASE S45 PENICILLIN AMIDASE"/>
    <property type="match status" value="1"/>
</dbReference>
<evidence type="ECO:0000313" key="7">
    <source>
        <dbReference type="Proteomes" id="UP000199679"/>
    </source>
</evidence>
<dbReference type="InterPro" id="IPR002692">
    <property type="entry name" value="S45"/>
</dbReference>
<accession>A0A1H1R4H1</accession>
<reference evidence="6 7" key="1">
    <citation type="submission" date="2016-10" db="EMBL/GenBank/DDBJ databases">
        <authorList>
            <person name="de Groot N.N."/>
        </authorList>
    </citation>
    <scope>NUCLEOTIDE SEQUENCE [LARGE SCALE GENOMIC DNA]</scope>
    <source>
        <strain evidence="6 7">MP1X4</strain>
    </source>
</reference>
<dbReference type="GO" id="GO:0017000">
    <property type="term" value="P:antibiotic biosynthetic process"/>
    <property type="evidence" value="ECO:0007669"/>
    <property type="project" value="InterPro"/>
</dbReference>
<keyword evidence="5" id="KW-0479">Metal-binding</keyword>
<proteinExistence type="inferred from homology"/>
<dbReference type="PIRSF" id="PIRSF001227">
    <property type="entry name" value="Pen_acylase"/>
    <property type="match status" value="1"/>
</dbReference>
<dbReference type="STRING" id="652787.SAMN05216490_0916"/>